<keyword evidence="1" id="KW-0472">Membrane</keyword>
<dbReference type="PROSITE" id="PS50030">
    <property type="entry name" value="UBA"/>
    <property type="match status" value="1"/>
</dbReference>
<evidence type="ECO:0000313" key="3">
    <source>
        <dbReference type="EMBL" id="GJS73366.1"/>
    </source>
</evidence>
<evidence type="ECO:0000256" key="1">
    <source>
        <dbReference type="SAM" id="Phobius"/>
    </source>
</evidence>
<feature type="transmembrane region" description="Helical" evidence="1">
    <location>
        <begin position="6"/>
        <end position="25"/>
    </location>
</feature>
<dbReference type="Proteomes" id="UP001151760">
    <property type="component" value="Unassembled WGS sequence"/>
</dbReference>
<dbReference type="Pfam" id="PF00627">
    <property type="entry name" value="UBA"/>
    <property type="match status" value="1"/>
</dbReference>
<dbReference type="Gene3D" id="1.10.8.10">
    <property type="entry name" value="DNA helicase RuvA subunit, C-terminal domain"/>
    <property type="match status" value="1"/>
</dbReference>
<keyword evidence="1" id="KW-1133">Transmembrane helix</keyword>
<reference evidence="3" key="2">
    <citation type="submission" date="2022-01" db="EMBL/GenBank/DDBJ databases">
        <authorList>
            <person name="Yamashiro T."/>
            <person name="Shiraishi A."/>
            <person name="Satake H."/>
            <person name="Nakayama K."/>
        </authorList>
    </citation>
    <scope>NUCLEOTIDE SEQUENCE</scope>
</reference>
<sequence>MLYTVAAWVSVFVVCYSFLGIDGLFRVPMQRSLLHLVESTVSSIGKDAGQADRGTAPPQARYIGELTHLQQMGFLDNRENLQALEATAGNVSAAVEQLLGNPN</sequence>
<dbReference type="SMART" id="SM00165">
    <property type="entry name" value="UBA"/>
    <property type="match status" value="1"/>
</dbReference>
<evidence type="ECO:0000259" key="2">
    <source>
        <dbReference type="PROSITE" id="PS50030"/>
    </source>
</evidence>
<keyword evidence="1" id="KW-0812">Transmembrane</keyword>
<dbReference type="SUPFAM" id="SSF46934">
    <property type="entry name" value="UBA-like"/>
    <property type="match status" value="1"/>
</dbReference>
<evidence type="ECO:0000313" key="4">
    <source>
        <dbReference type="Proteomes" id="UP001151760"/>
    </source>
</evidence>
<feature type="domain" description="UBA" evidence="2">
    <location>
        <begin position="57"/>
        <end position="101"/>
    </location>
</feature>
<dbReference type="EMBL" id="BQNB010010149">
    <property type="protein sequence ID" value="GJS73366.1"/>
    <property type="molecule type" value="Genomic_DNA"/>
</dbReference>
<keyword evidence="4" id="KW-1185">Reference proteome</keyword>
<dbReference type="InterPro" id="IPR015940">
    <property type="entry name" value="UBA"/>
</dbReference>
<organism evidence="3 4">
    <name type="scientific">Tanacetum coccineum</name>
    <dbReference type="NCBI Taxonomy" id="301880"/>
    <lineage>
        <taxon>Eukaryota</taxon>
        <taxon>Viridiplantae</taxon>
        <taxon>Streptophyta</taxon>
        <taxon>Embryophyta</taxon>
        <taxon>Tracheophyta</taxon>
        <taxon>Spermatophyta</taxon>
        <taxon>Magnoliopsida</taxon>
        <taxon>eudicotyledons</taxon>
        <taxon>Gunneridae</taxon>
        <taxon>Pentapetalae</taxon>
        <taxon>asterids</taxon>
        <taxon>campanulids</taxon>
        <taxon>Asterales</taxon>
        <taxon>Asteraceae</taxon>
        <taxon>Asteroideae</taxon>
        <taxon>Anthemideae</taxon>
        <taxon>Anthemidinae</taxon>
        <taxon>Tanacetum</taxon>
    </lineage>
</organism>
<comment type="caution">
    <text evidence="3">The sequence shown here is derived from an EMBL/GenBank/DDBJ whole genome shotgun (WGS) entry which is preliminary data.</text>
</comment>
<accession>A0ABQ4Y8C2</accession>
<protein>
    <submittedName>
        <fullName evidence="3">Ubiquitin domain-containing protein DSK2b</fullName>
    </submittedName>
</protein>
<proteinExistence type="predicted"/>
<name>A0ABQ4Y8C2_9ASTR</name>
<dbReference type="InterPro" id="IPR009060">
    <property type="entry name" value="UBA-like_sf"/>
</dbReference>
<gene>
    <name evidence="3" type="ORF">Tco_0706207</name>
</gene>
<reference evidence="3" key="1">
    <citation type="journal article" date="2022" name="Int. J. Mol. Sci.">
        <title>Draft Genome of Tanacetum Coccineum: Genomic Comparison of Closely Related Tanacetum-Family Plants.</title>
        <authorList>
            <person name="Yamashiro T."/>
            <person name="Shiraishi A."/>
            <person name="Nakayama K."/>
            <person name="Satake H."/>
        </authorList>
    </citation>
    <scope>NUCLEOTIDE SEQUENCE</scope>
</reference>